<feature type="transmembrane region" description="Helical" evidence="6">
    <location>
        <begin position="525"/>
        <end position="542"/>
    </location>
</feature>
<feature type="transmembrane region" description="Helical" evidence="6">
    <location>
        <begin position="593"/>
        <end position="616"/>
    </location>
</feature>
<dbReference type="GO" id="GO:0008271">
    <property type="term" value="F:secondary active sulfate transmembrane transporter activity"/>
    <property type="evidence" value="ECO:0007669"/>
    <property type="project" value="InterPro"/>
</dbReference>
<evidence type="ECO:0000256" key="6">
    <source>
        <dbReference type="SAM" id="Phobius"/>
    </source>
</evidence>
<reference evidence="8 9" key="1">
    <citation type="journal article" date="2018" name="New Phytol.">
        <title>Phylogenomics of Endogonaceae and evolution of mycorrhizas within Mucoromycota.</title>
        <authorList>
            <person name="Chang Y."/>
            <person name="Desiro A."/>
            <person name="Na H."/>
            <person name="Sandor L."/>
            <person name="Lipzen A."/>
            <person name="Clum A."/>
            <person name="Barry K."/>
            <person name="Grigoriev I.V."/>
            <person name="Martin F.M."/>
            <person name="Stajich J.E."/>
            <person name="Smith M.E."/>
            <person name="Bonito G."/>
            <person name="Spatafora J.W."/>
        </authorList>
    </citation>
    <scope>NUCLEOTIDE SEQUENCE [LARGE SCALE GENOMIC DNA]</scope>
    <source>
        <strain evidence="8 9">AD002</strain>
    </source>
</reference>
<feature type="transmembrane region" description="Helical" evidence="6">
    <location>
        <begin position="287"/>
        <end position="309"/>
    </location>
</feature>
<evidence type="ECO:0000313" key="8">
    <source>
        <dbReference type="EMBL" id="RUS29702.1"/>
    </source>
</evidence>
<keyword evidence="4 6" id="KW-0472">Membrane</keyword>
<evidence type="ECO:0000256" key="4">
    <source>
        <dbReference type="ARBA" id="ARBA00023136"/>
    </source>
</evidence>
<dbReference type="InterPro" id="IPR011547">
    <property type="entry name" value="SLC26A/SulP_dom"/>
</dbReference>
<dbReference type="AlphaFoldDB" id="A0A433QIS5"/>
<proteinExistence type="predicted"/>
<feature type="transmembrane region" description="Helical" evidence="6">
    <location>
        <begin position="666"/>
        <end position="682"/>
    </location>
</feature>
<protein>
    <submittedName>
        <fullName evidence="8">Sulfate transporter family-domain-containing protein</fullName>
    </submittedName>
</protein>
<dbReference type="Pfam" id="PF00916">
    <property type="entry name" value="Sulfate_transp"/>
    <property type="match status" value="2"/>
</dbReference>
<dbReference type="InterPro" id="IPR001902">
    <property type="entry name" value="SLC26A/SulP_fam"/>
</dbReference>
<dbReference type="EMBL" id="RBNJ01004810">
    <property type="protein sequence ID" value="RUS29702.1"/>
    <property type="molecule type" value="Genomic_DNA"/>
</dbReference>
<name>A0A433QIS5_9FUNG</name>
<dbReference type="Proteomes" id="UP000274822">
    <property type="component" value="Unassembled WGS sequence"/>
</dbReference>
<feature type="transmembrane region" description="Helical" evidence="6">
    <location>
        <begin position="74"/>
        <end position="98"/>
    </location>
</feature>
<feature type="transmembrane region" description="Helical" evidence="6">
    <location>
        <begin position="110"/>
        <end position="129"/>
    </location>
</feature>
<keyword evidence="9" id="KW-1185">Reference proteome</keyword>
<evidence type="ECO:0000259" key="7">
    <source>
        <dbReference type="Pfam" id="PF00916"/>
    </source>
</evidence>
<feature type="transmembrane region" description="Helical" evidence="6">
    <location>
        <begin position="727"/>
        <end position="757"/>
    </location>
</feature>
<feature type="transmembrane region" description="Helical" evidence="6">
    <location>
        <begin position="245"/>
        <end position="267"/>
    </location>
</feature>
<evidence type="ECO:0000256" key="2">
    <source>
        <dbReference type="ARBA" id="ARBA00022692"/>
    </source>
</evidence>
<comment type="subcellular location">
    <subcellularLocation>
        <location evidence="1">Membrane</location>
        <topology evidence="1">Multi-pass membrane protein</topology>
    </subcellularLocation>
</comment>
<keyword evidence="3 6" id="KW-1133">Transmembrane helix</keyword>
<evidence type="ECO:0000256" key="3">
    <source>
        <dbReference type="ARBA" id="ARBA00022989"/>
    </source>
</evidence>
<evidence type="ECO:0000256" key="1">
    <source>
        <dbReference type="ARBA" id="ARBA00004141"/>
    </source>
</evidence>
<feature type="transmembrane region" description="Helical" evidence="6">
    <location>
        <begin position="136"/>
        <end position="159"/>
    </location>
</feature>
<sequence>MPLFTDVQWRSQPPNNGSRRPTLILDQQPLPFLPPPPPTPRYSIRAWPKKVTFTLSRWIPILEWLPNYRSKQGFLFDLVAGITISTIVIPQSMAYATLAPTVQLADLPPAFGLYTSLIPVVIYCVFGTSKHMSTGAFAVTSLLLGNAVTQLMTSLLTVAPSLPADNPPLPTDNTSFSAISLFLSNPYMFFTAPTTNTNPSTDPTYTPTFIALSLALTFLVGLVQLILGVFRLGSLVSDHLLPDPLIAGIYAAAAVHIVSVQIAPLLGIPDVPGVDSVLGLFRLWAHLATHIGESNVTTAALGVTAMLLMEGLRRWERKRMRAALKRAAKRLSWRAGDTRWRRTPVLNGYGGDVVGRKRLSRLMSIGNASLVSLREVEDHPCVENVEEGEASIAPNEVSIAPNEVSIAPNEVLIAPNEVPPSTVVDMFKDKVSMHFDEEGPVPAQANQQADFVAEEAAPAIISAEDLSKDVPEVSTTAATQATVAADTAAAMNSEFEGFFEEPEPDLDQILPPPTGIEAASVHIPFPDLLTILVLFTLVVWLFNLNVDIVGPTPAGIPPFQSPLAPLLDQSYLVSIDSASLTIYHLNPSIIVEMLPHALLIAVLTYVMSLAIARQFARTFHYSIRPNQELVALGVASTLGSCFSAYASSGSLSRSATLVQTGSRSQMASLVGVAAVAVTLLLLTPAAVGAIPACILAAIVVVTCRGLASRAKDGWRLGKEGRKGEAAVFWATLVGALALNLEWGVLIGSATAAVRLAWRAYRRHVQDREGRGRIPRWRGSEGEREVEVEWEEGEGWWWRVGAWVGSWCNGGGHGGRVGERWMRERVVYDEVDDGVDDDDEEVAVRIRGYA</sequence>
<dbReference type="PANTHER" id="PTHR11814">
    <property type="entry name" value="SULFATE TRANSPORTER"/>
    <property type="match status" value="1"/>
</dbReference>
<evidence type="ECO:0000313" key="9">
    <source>
        <dbReference type="Proteomes" id="UP000274822"/>
    </source>
</evidence>
<feature type="compositionally biased region" description="Polar residues" evidence="5">
    <location>
        <begin position="8"/>
        <end position="19"/>
    </location>
</feature>
<dbReference type="InterPro" id="IPR018045">
    <property type="entry name" value="S04_transporter_CS"/>
</dbReference>
<feature type="transmembrane region" description="Helical" evidence="6">
    <location>
        <begin position="209"/>
        <end position="233"/>
    </location>
</feature>
<feature type="region of interest" description="Disordered" evidence="5">
    <location>
        <begin position="1"/>
        <end position="22"/>
    </location>
</feature>
<feature type="domain" description="SLC26A/SulP transporter" evidence="7">
    <location>
        <begin position="521"/>
        <end position="718"/>
    </location>
</feature>
<dbReference type="GO" id="GO:0016020">
    <property type="term" value="C:membrane"/>
    <property type="evidence" value="ECO:0007669"/>
    <property type="project" value="UniProtKB-SubCell"/>
</dbReference>
<organism evidence="8 9">
    <name type="scientific">Jimgerdemannia flammicorona</name>
    <dbReference type="NCBI Taxonomy" id="994334"/>
    <lineage>
        <taxon>Eukaryota</taxon>
        <taxon>Fungi</taxon>
        <taxon>Fungi incertae sedis</taxon>
        <taxon>Mucoromycota</taxon>
        <taxon>Mucoromycotina</taxon>
        <taxon>Endogonomycetes</taxon>
        <taxon>Endogonales</taxon>
        <taxon>Endogonaceae</taxon>
        <taxon>Jimgerdemannia</taxon>
    </lineage>
</organism>
<gene>
    <name evidence="8" type="ORF">BC938DRAFT_480354</name>
</gene>
<dbReference type="PROSITE" id="PS01130">
    <property type="entry name" value="SLC26A"/>
    <property type="match status" value="1"/>
</dbReference>
<evidence type="ECO:0000256" key="5">
    <source>
        <dbReference type="SAM" id="MobiDB-lite"/>
    </source>
</evidence>
<feature type="domain" description="SLC26A/SulP transporter" evidence="7">
    <location>
        <begin position="74"/>
        <end position="323"/>
    </location>
</feature>
<keyword evidence="2 6" id="KW-0812">Transmembrane</keyword>
<comment type="caution">
    <text evidence="8">The sequence shown here is derived from an EMBL/GenBank/DDBJ whole genome shotgun (WGS) entry which is preliminary data.</text>
</comment>
<accession>A0A433QIS5</accession>